<evidence type="ECO:0000256" key="2">
    <source>
        <dbReference type="SAM" id="MobiDB-lite"/>
    </source>
</evidence>
<evidence type="ECO:0000313" key="4">
    <source>
        <dbReference type="Proteomes" id="UP001296104"/>
    </source>
</evidence>
<feature type="region of interest" description="Disordered" evidence="2">
    <location>
        <begin position="1"/>
        <end position="58"/>
    </location>
</feature>
<feature type="compositionally biased region" description="Low complexity" evidence="2">
    <location>
        <begin position="626"/>
        <end position="636"/>
    </location>
</feature>
<proteinExistence type="predicted"/>
<comment type="caution">
    <text evidence="3">The sequence shown here is derived from an EMBL/GenBank/DDBJ whole genome shotgun (WGS) entry which is preliminary data.</text>
</comment>
<feature type="region of interest" description="Disordered" evidence="2">
    <location>
        <begin position="414"/>
        <end position="675"/>
    </location>
</feature>
<sequence length="810" mass="89469">MARTRAQAATGKQKRKPRSAVPNSKVTAGMKIKQEITESEDESYECDGEEEDSDEINSSDEQYLKHFAGLSTHKILNGYGSARYSNEEETKIIRHAMGGLNVFLGKSLPDPLQLIALAVDLNMPLGLGNRAVEVCLDKIIDKIMNRLSDVGLKGLIFVDKDDDDEWEIKVSKTLIEKVQSGEFDFRRLKSLKKESNVRNRFVMLEGRNEMGKAALVRDAMDILVRQKIIVNSDSSQRARTRASQNLQKLLSHTSLPNLAKVGTSRYAATTMADDDEYSAEEEEAPSPVTKKNNKAVVQKQHHKTKKPAVVMYASESEEQVQQEEQEEVHHTMHEQKKKKHTAAFSKMSNMKKTKQPVPDSESEGEEEDQVVPHPVVVGKKKMKQAAVANDFEGALKSVVADKKKMKQPAAVIVTQDPVAHQEDDASASEEIQPPPVNVAQKKKQPAAVVVPEEPVVLQENDASASEDVQPPPVTIAKKKKQPFSPQHVIAQRVAPQPLGKRIPVVPKPQTTMPNHSYYASDSQDESPLVSPPLPKKPSSAFQPVASQYVASPPATDNVPVALPKPQAATQNPSYYASESEGELPPPPTFTSSAKKTTKQTNKHISSKQQIMSGTEEPEVADFQIMPSRPLQQQQLQTPPPTPSPSSSAAAVKKIAPIRKTKDKQPAEAPPAPSLAHLDPIIRAMRDAGSSELLISNFIRESQQQQQTLLQQQQAQAQKEEVTNADWAKEAFRSFVHRLLNHYRPAEKMDEKHLRAVKKFLGVQDAAQIADAVDQEEDEEEEGGKDYEGFMLSVMARDPSVGKAKKDIVAA</sequence>
<dbReference type="Proteomes" id="UP001296104">
    <property type="component" value="Unassembled WGS sequence"/>
</dbReference>
<feature type="compositionally biased region" description="Polar residues" evidence="2">
    <location>
        <begin position="540"/>
        <end position="549"/>
    </location>
</feature>
<accession>A0AAI8Z962</accession>
<feature type="compositionally biased region" description="Low complexity" evidence="2">
    <location>
        <begin position="445"/>
        <end position="456"/>
    </location>
</feature>
<name>A0AAI8Z962_9PEZI</name>
<feature type="compositionally biased region" description="Acidic residues" evidence="2">
    <location>
        <begin position="360"/>
        <end position="369"/>
    </location>
</feature>
<feature type="compositionally biased region" description="Basic residues" evidence="2">
    <location>
        <begin position="595"/>
        <end position="605"/>
    </location>
</feature>
<feature type="region of interest" description="Disordered" evidence="2">
    <location>
        <begin position="348"/>
        <end position="377"/>
    </location>
</feature>
<dbReference type="AlphaFoldDB" id="A0AAI8Z962"/>
<feature type="compositionally biased region" description="Acidic residues" evidence="2">
    <location>
        <begin position="274"/>
        <end position="284"/>
    </location>
</feature>
<dbReference type="EMBL" id="CAVMBE010000135">
    <property type="protein sequence ID" value="CAK4034760.1"/>
    <property type="molecule type" value="Genomic_DNA"/>
</dbReference>
<keyword evidence="4" id="KW-1185">Reference proteome</keyword>
<organism evidence="3 4">
    <name type="scientific">Lecanosticta acicola</name>
    <dbReference type="NCBI Taxonomy" id="111012"/>
    <lineage>
        <taxon>Eukaryota</taxon>
        <taxon>Fungi</taxon>
        <taxon>Dikarya</taxon>
        <taxon>Ascomycota</taxon>
        <taxon>Pezizomycotina</taxon>
        <taxon>Dothideomycetes</taxon>
        <taxon>Dothideomycetidae</taxon>
        <taxon>Mycosphaerellales</taxon>
        <taxon>Mycosphaerellaceae</taxon>
        <taxon>Lecanosticta</taxon>
    </lineage>
</organism>
<feature type="compositionally biased region" description="Polar residues" evidence="2">
    <location>
        <begin position="508"/>
        <end position="521"/>
    </location>
</feature>
<evidence type="ECO:0000313" key="3">
    <source>
        <dbReference type="EMBL" id="CAK4034760.1"/>
    </source>
</evidence>
<feature type="coiled-coil region" evidence="1">
    <location>
        <begin position="699"/>
        <end position="729"/>
    </location>
</feature>
<evidence type="ECO:0000256" key="1">
    <source>
        <dbReference type="SAM" id="Coils"/>
    </source>
</evidence>
<protein>
    <submittedName>
        <fullName evidence="3">Uncharacterized protein</fullName>
    </submittedName>
</protein>
<gene>
    <name evidence="3" type="ORF">LECACI_7A009918</name>
</gene>
<keyword evidence="1" id="KW-0175">Coiled coil</keyword>
<feature type="compositionally biased region" description="Polar residues" evidence="2">
    <location>
        <begin position="567"/>
        <end position="576"/>
    </location>
</feature>
<feature type="compositionally biased region" description="Acidic residues" evidence="2">
    <location>
        <begin position="37"/>
        <end position="58"/>
    </location>
</feature>
<feature type="region of interest" description="Disordered" evidence="2">
    <location>
        <begin position="274"/>
        <end position="306"/>
    </location>
</feature>
<reference evidence="3" key="1">
    <citation type="submission" date="2023-11" db="EMBL/GenBank/DDBJ databases">
        <authorList>
            <person name="Alioto T."/>
            <person name="Alioto T."/>
            <person name="Gomez Garrido J."/>
        </authorList>
    </citation>
    <scope>NUCLEOTIDE SEQUENCE</scope>
</reference>